<comment type="caution">
    <text evidence="2">The sequence shown here is derived from an EMBL/GenBank/DDBJ whole genome shotgun (WGS) entry which is preliminary data.</text>
</comment>
<protein>
    <recommendedName>
        <fullName evidence="1">BTB domain-containing protein</fullName>
    </recommendedName>
</protein>
<dbReference type="CDD" id="cd18186">
    <property type="entry name" value="BTB_POZ_ZBTB_KLHL-like"/>
    <property type="match status" value="1"/>
</dbReference>
<evidence type="ECO:0000313" key="3">
    <source>
        <dbReference type="Proteomes" id="UP001432027"/>
    </source>
</evidence>
<dbReference type="PANTHER" id="PTHR47022:SF1">
    <property type="entry name" value="BTB AND MATH DOMAIN-CONTAINING PROTEIN 36-RELATED"/>
    <property type="match status" value="1"/>
</dbReference>
<dbReference type="Pfam" id="PF00651">
    <property type="entry name" value="BTB"/>
    <property type="match status" value="1"/>
</dbReference>
<dbReference type="SMART" id="SM00225">
    <property type="entry name" value="BTB"/>
    <property type="match status" value="1"/>
</dbReference>
<dbReference type="AlphaFoldDB" id="A0AAV5SZW2"/>
<dbReference type="InterPro" id="IPR000210">
    <property type="entry name" value="BTB/POZ_dom"/>
</dbReference>
<reference evidence="2" key="1">
    <citation type="submission" date="2023-10" db="EMBL/GenBank/DDBJ databases">
        <title>Genome assembly of Pristionchus species.</title>
        <authorList>
            <person name="Yoshida K."/>
            <person name="Sommer R.J."/>
        </authorList>
    </citation>
    <scope>NUCLEOTIDE SEQUENCE</scope>
    <source>
        <strain evidence="2">RS0144</strain>
    </source>
</reference>
<dbReference type="PROSITE" id="PS50097">
    <property type="entry name" value="BTB"/>
    <property type="match status" value="1"/>
</dbReference>
<name>A0AAV5SZW2_9BILA</name>
<accession>A0AAV5SZW2</accession>
<dbReference type="InterPro" id="IPR011333">
    <property type="entry name" value="SKP1/BTB/POZ_sf"/>
</dbReference>
<dbReference type="SUPFAM" id="SSF54695">
    <property type="entry name" value="POZ domain"/>
    <property type="match status" value="1"/>
</dbReference>
<feature type="domain" description="BTB" evidence="1">
    <location>
        <begin position="83"/>
        <end position="141"/>
    </location>
</feature>
<keyword evidence="3" id="KW-1185">Reference proteome</keyword>
<proteinExistence type="predicted"/>
<evidence type="ECO:0000259" key="1">
    <source>
        <dbReference type="PROSITE" id="PS50097"/>
    </source>
</evidence>
<evidence type="ECO:0000313" key="2">
    <source>
        <dbReference type="EMBL" id="GMS86864.1"/>
    </source>
</evidence>
<organism evidence="2 3">
    <name type="scientific">Pristionchus entomophagus</name>
    <dbReference type="NCBI Taxonomy" id="358040"/>
    <lineage>
        <taxon>Eukaryota</taxon>
        <taxon>Metazoa</taxon>
        <taxon>Ecdysozoa</taxon>
        <taxon>Nematoda</taxon>
        <taxon>Chromadorea</taxon>
        <taxon>Rhabditida</taxon>
        <taxon>Rhabditina</taxon>
        <taxon>Diplogasteromorpha</taxon>
        <taxon>Diplogasteroidea</taxon>
        <taxon>Neodiplogasteridae</taxon>
        <taxon>Pristionchus</taxon>
    </lineage>
</organism>
<dbReference type="Proteomes" id="UP001432027">
    <property type="component" value="Unassembled WGS sequence"/>
</dbReference>
<dbReference type="PANTHER" id="PTHR47022">
    <property type="entry name" value="BTB AND MATH DOMAIN-CONTAINING PROTEIN 36-RELATED"/>
    <property type="match status" value="1"/>
</dbReference>
<gene>
    <name evidence="2" type="ORF">PENTCL1PPCAC_9039</name>
</gene>
<dbReference type="Gene3D" id="3.30.710.10">
    <property type="entry name" value="Potassium Channel Kv1.1, Chain A"/>
    <property type="match status" value="1"/>
</dbReference>
<dbReference type="EMBL" id="BTSX01000002">
    <property type="protein sequence ID" value="GMS86864.1"/>
    <property type="molecule type" value="Genomic_DNA"/>
</dbReference>
<sequence length="242" mass="28119">MSSASSTPSPSRASPPPRWCARSIKIIRGRMMGCVAWDVVIDEKKGFIKDDKITVEMRFSITSMKGVRGYTLIDFTDPNKPRHDVALIINGEKIYANKAILAFHSPFFHAMFFGNFSEKTKAEIELKDVDREEFLDMLTIMPPSSKPILYEVFPCVVTLHSVEHLLKLGDRFQIACVIERVEEFLMQFHHLIRPVEKLRMADQYRLFGLKEYIFDFLERMQDFKDVKIYLRRSLGCDEDGPR</sequence>